<accession>A0A6A6DNY6</accession>
<evidence type="ECO:0000313" key="2">
    <source>
        <dbReference type="Proteomes" id="UP000800200"/>
    </source>
</evidence>
<keyword evidence="2" id="KW-1185">Reference proteome</keyword>
<sequence length="185" mass="21437">MHLQLELPNTTSDRNVKYFKAAEMIPSNSITGLSRSEDQPVIDLEIFRTLQADISKYAEEQSELSRFFFERIGRGKLMKTLQSLAIKNVKDGPELSIDKDMSLRQNLRDLREELDVLKSLFLIQGQLLDEMIKTCEYLDVKNQLFQAIDRLQSVRGYVQECELQVESLIRSCAKAIINDLVRFPY</sequence>
<name>A0A6A6DNY6_9PEZI</name>
<organism evidence="1 2">
    <name type="scientific">Zopfia rhizophila CBS 207.26</name>
    <dbReference type="NCBI Taxonomy" id="1314779"/>
    <lineage>
        <taxon>Eukaryota</taxon>
        <taxon>Fungi</taxon>
        <taxon>Dikarya</taxon>
        <taxon>Ascomycota</taxon>
        <taxon>Pezizomycotina</taxon>
        <taxon>Dothideomycetes</taxon>
        <taxon>Dothideomycetes incertae sedis</taxon>
        <taxon>Zopfiaceae</taxon>
        <taxon>Zopfia</taxon>
    </lineage>
</organism>
<dbReference type="AlphaFoldDB" id="A0A6A6DNY6"/>
<reference evidence="1" key="1">
    <citation type="journal article" date="2020" name="Stud. Mycol.">
        <title>101 Dothideomycetes genomes: a test case for predicting lifestyles and emergence of pathogens.</title>
        <authorList>
            <person name="Haridas S."/>
            <person name="Albert R."/>
            <person name="Binder M."/>
            <person name="Bloem J."/>
            <person name="Labutti K."/>
            <person name="Salamov A."/>
            <person name="Andreopoulos B."/>
            <person name="Baker S."/>
            <person name="Barry K."/>
            <person name="Bills G."/>
            <person name="Bluhm B."/>
            <person name="Cannon C."/>
            <person name="Castanera R."/>
            <person name="Culley D."/>
            <person name="Daum C."/>
            <person name="Ezra D."/>
            <person name="Gonzalez J."/>
            <person name="Henrissat B."/>
            <person name="Kuo A."/>
            <person name="Liang C."/>
            <person name="Lipzen A."/>
            <person name="Lutzoni F."/>
            <person name="Magnuson J."/>
            <person name="Mondo S."/>
            <person name="Nolan M."/>
            <person name="Ohm R."/>
            <person name="Pangilinan J."/>
            <person name="Park H.-J."/>
            <person name="Ramirez L."/>
            <person name="Alfaro M."/>
            <person name="Sun H."/>
            <person name="Tritt A."/>
            <person name="Yoshinaga Y."/>
            <person name="Zwiers L.-H."/>
            <person name="Turgeon B."/>
            <person name="Goodwin S."/>
            <person name="Spatafora J."/>
            <person name="Crous P."/>
            <person name="Grigoriev I."/>
        </authorList>
    </citation>
    <scope>NUCLEOTIDE SEQUENCE</scope>
    <source>
        <strain evidence="1">CBS 207.26</strain>
    </source>
</reference>
<proteinExistence type="predicted"/>
<dbReference type="Proteomes" id="UP000800200">
    <property type="component" value="Unassembled WGS sequence"/>
</dbReference>
<dbReference type="EMBL" id="ML994653">
    <property type="protein sequence ID" value="KAF2181277.1"/>
    <property type="molecule type" value="Genomic_DNA"/>
</dbReference>
<protein>
    <submittedName>
        <fullName evidence="1">Uncharacterized protein</fullName>
    </submittedName>
</protein>
<gene>
    <name evidence="1" type="ORF">K469DRAFT_692148</name>
</gene>
<evidence type="ECO:0000313" key="1">
    <source>
        <dbReference type="EMBL" id="KAF2181277.1"/>
    </source>
</evidence>